<protein>
    <recommendedName>
        <fullName evidence="3">CUE domain-containing protein</fullName>
    </recommendedName>
</protein>
<evidence type="ECO:0000313" key="5">
    <source>
        <dbReference type="Proteomes" id="UP001307849"/>
    </source>
</evidence>
<dbReference type="GO" id="GO:0043130">
    <property type="term" value="F:ubiquitin binding"/>
    <property type="evidence" value="ECO:0007669"/>
    <property type="project" value="InterPro"/>
</dbReference>
<evidence type="ECO:0000313" key="4">
    <source>
        <dbReference type="EMBL" id="KAK6502132.1"/>
    </source>
</evidence>
<accession>A0AAN8N2W4</accession>
<evidence type="ECO:0000259" key="3">
    <source>
        <dbReference type="PROSITE" id="PS51140"/>
    </source>
</evidence>
<comment type="caution">
    <text evidence="4">The sequence shown here is derived from an EMBL/GenBank/DDBJ whole genome shotgun (WGS) entry which is preliminary data.</text>
</comment>
<feature type="compositionally biased region" description="Polar residues" evidence="1">
    <location>
        <begin position="98"/>
        <end position="111"/>
    </location>
</feature>
<dbReference type="SMART" id="SM00546">
    <property type="entry name" value="CUE"/>
    <property type="match status" value="1"/>
</dbReference>
<proteinExistence type="predicted"/>
<dbReference type="EMBL" id="JAVHJM010000011">
    <property type="protein sequence ID" value="KAK6502132.1"/>
    <property type="molecule type" value="Genomic_DNA"/>
</dbReference>
<feature type="domain" description="CUE" evidence="3">
    <location>
        <begin position="46"/>
        <end position="89"/>
    </location>
</feature>
<gene>
    <name evidence="4" type="ORF">TWF506_002733</name>
</gene>
<feature type="compositionally biased region" description="Low complexity" evidence="1">
    <location>
        <begin position="121"/>
        <end position="136"/>
    </location>
</feature>
<feature type="transmembrane region" description="Helical" evidence="2">
    <location>
        <begin position="6"/>
        <end position="24"/>
    </location>
</feature>
<keyword evidence="2" id="KW-0812">Transmembrane</keyword>
<dbReference type="Pfam" id="PF02845">
    <property type="entry name" value="CUE"/>
    <property type="match status" value="1"/>
</dbReference>
<keyword evidence="2" id="KW-1133">Transmembrane helix</keyword>
<name>A0AAN8N2W4_9PEZI</name>
<dbReference type="CDD" id="cd14424">
    <property type="entry name" value="CUE_Cue1p_like"/>
    <property type="match status" value="1"/>
</dbReference>
<feature type="region of interest" description="Disordered" evidence="1">
    <location>
        <begin position="84"/>
        <end position="136"/>
    </location>
</feature>
<dbReference type="Gene3D" id="1.10.8.10">
    <property type="entry name" value="DNA helicase RuvA subunit, C-terminal domain"/>
    <property type="match status" value="1"/>
</dbReference>
<evidence type="ECO:0000256" key="1">
    <source>
        <dbReference type="SAM" id="MobiDB-lite"/>
    </source>
</evidence>
<keyword evidence="5" id="KW-1185">Reference proteome</keyword>
<reference evidence="4 5" key="1">
    <citation type="submission" date="2019-10" db="EMBL/GenBank/DDBJ databases">
        <authorList>
            <person name="Palmer J.M."/>
        </authorList>
    </citation>
    <scope>NUCLEOTIDE SEQUENCE [LARGE SCALE GENOMIC DNA]</scope>
    <source>
        <strain evidence="4 5">TWF506</strain>
    </source>
</reference>
<dbReference type="AlphaFoldDB" id="A0AAN8N2W4"/>
<organism evidence="4 5">
    <name type="scientific">Arthrobotrys conoides</name>
    <dbReference type="NCBI Taxonomy" id="74498"/>
    <lineage>
        <taxon>Eukaryota</taxon>
        <taxon>Fungi</taxon>
        <taxon>Dikarya</taxon>
        <taxon>Ascomycota</taxon>
        <taxon>Pezizomycotina</taxon>
        <taxon>Orbiliomycetes</taxon>
        <taxon>Orbiliales</taxon>
        <taxon>Orbiliaceae</taxon>
        <taxon>Arthrobotrys</taxon>
    </lineage>
</organism>
<dbReference type="PROSITE" id="PS51140">
    <property type="entry name" value="CUE"/>
    <property type="match status" value="1"/>
</dbReference>
<dbReference type="Proteomes" id="UP001307849">
    <property type="component" value="Unassembled WGS sequence"/>
</dbReference>
<sequence>MTGSIGIPQLILCAIVAVLFYRYVLSPSQTSGSPGLTSGRRPRAAVSPNDIESVRVMFPQISVAAIRWDLERNGSSVSATTEKILNDGFLPEPPASAVRQTPSPLPSSVNGQPRPLGGTGASQAPAPSPSSSAATTVGYSDLVTRYSLHSRLETYRPGTSMVQLSSSPKKNDKASLFIRGRERRDLMILEARKKMEAMLRR</sequence>
<evidence type="ECO:0000256" key="2">
    <source>
        <dbReference type="SAM" id="Phobius"/>
    </source>
</evidence>
<keyword evidence="2" id="KW-0472">Membrane</keyword>
<dbReference type="InterPro" id="IPR003892">
    <property type="entry name" value="CUE"/>
</dbReference>